<dbReference type="HOGENOM" id="CLU_3313038_0_0_11"/>
<protein>
    <submittedName>
        <fullName evidence="2">Uncharacterized protein</fullName>
    </submittedName>
</protein>
<evidence type="ECO:0000313" key="3">
    <source>
        <dbReference type="Proteomes" id="UP000007329"/>
    </source>
</evidence>
<dbReference type="EMBL" id="CP002275">
    <property type="protein sequence ID" value="AFS16424.1"/>
    <property type="molecule type" value="Genomic_DNA"/>
</dbReference>
<dbReference type="Proteomes" id="UP000007329">
    <property type="component" value="Chromosome"/>
</dbReference>
<sequence>MISAGARATSSTFDDHERHCQSGRNGGEDGVPVICWMSL</sequence>
<accession>J9WGR5</accession>
<reference evidence="2 3" key="1">
    <citation type="journal article" date="2007" name="PLoS ONE">
        <title>Molecular analysis of a leprosy immunotherapeutic bacillus provides insights into Mycobacterium evolution.</title>
        <authorList>
            <person name="Ahmed N."/>
            <person name="Saini V."/>
            <person name="Raghuvanshi S."/>
            <person name="Khurana J.P."/>
            <person name="Tyagi A.K."/>
            <person name="Tyagi A.K."/>
            <person name="Hasnain S.E."/>
        </authorList>
    </citation>
    <scope>NUCLEOTIDE SEQUENCE [LARGE SCALE GENOMIC DNA]</scope>
    <source>
        <strain evidence="2">MTCC 9506</strain>
    </source>
</reference>
<evidence type="ECO:0000313" key="2">
    <source>
        <dbReference type="EMBL" id="AFS16424.1"/>
    </source>
</evidence>
<evidence type="ECO:0000256" key="1">
    <source>
        <dbReference type="SAM" id="MobiDB-lite"/>
    </source>
</evidence>
<feature type="region of interest" description="Disordered" evidence="1">
    <location>
        <begin position="1"/>
        <end position="29"/>
    </location>
</feature>
<dbReference type="AlphaFoldDB" id="J9WGR5"/>
<dbReference type="KEGG" id="mid:MIP_06572"/>
<gene>
    <name evidence="2" type="ORF">MIP_06572</name>
</gene>
<reference evidence="2 3" key="2">
    <citation type="journal article" date="2012" name="Nucleic Acids Res.">
        <title>Massive gene acquisitions in Mycobacterium indicus pranii provide a perspective on mycobacterial evolution.</title>
        <authorList>
            <person name="Saini V."/>
            <person name="Raghuvanshi S."/>
            <person name="Khurana J.P."/>
            <person name="Ahmed N."/>
            <person name="Hasnain S.E."/>
            <person name="Tyagi A.K."/>
            <person name="Tyagi A.K."/>
        </authorList>
    </citation>
    <scope>NUCLEOTIDE SEQUENCE [LARGE SCALE GENOMIC DNA]</scope>
    <source>
        <strain evidence="3">DSM 45239 / MTCC 9506</strain>
    </source>
</reference>
<organism evidence="2 3">
    <name type="scientific">Mycobacterium indicus pranii (strain DSM 45239 / MTCC 9506)</name>
    <dbReference type="NCBI Taxonomy" id="1232724"/>
    <lineage>
        <taxon>Bacteria</taxon>
        <taxon>Bacillati</taxon>
        <taxon>Actinomycetota</taxon>
        <taxon>Actinomycetes</taxon>
        <taxon>Mycobacteriales</taxon>
        <taxon>Mycobacteriaceae</taxon>
        <taxon>Mycobacterium</taxon>
        <taxon>Mycobacterium avium complex (MAC)</taxon>
    </lineage>
</organism>
<name>J9WGR5_MYCIP</name>
<proteinExistence type="predicted"/>